<evidence type="ECO:0000313" key="3">
    <source>
        <dbReference type="Proteomes" id="UP000597459"/>
    </source>
</evidence>
<keyword evidence="3" id="KW-1185">Reference proteome</keyword>
<dbReference type="InterPro" id="IPR001296">
    <property type="entry name" value="Glyco_trans_1"/>
</dbReference>
<accession>A0A967B6W2</accession>
<dbReference type="AlphaFoldDB" id="A0A967B6W2"/>
<dbReference type="SUPFAM" id="SSF53756">
    <property type="entry name" value="UDP-Glycosyltransferase/glycogen phosphorylase"/>
    <property type="match status" value="1"/>
</dbReference>
<dbReference type="EMBL" id="WOTH01000008">
    <property type="protein sequence ID" value="NHO53494.1"/>
    <property type="molecule type" value="Genomic_DNA"/>
</dbReference>
<dbReference type="CDD" id="cd03811">
    <property type="entry name" value="GT4_GT28_WabH-like"/>
    <property type="match status" value="1"/>
</dbReference>
<reference evidence="2" key="1">
    <citation type="submission" date="2019-11" db="EMBL/GenBank/DDBJ databases">
        <title>Description of new Acetobacter species.</title>
        <authorList>
            <person name="Cleenwerck I."/>
            <person name="Sombolestani A.S."/>
        </authorList>
    </citation>
    <scope>NUCLEOTIDE SEQUENCE</scope>
    <source>
        <strain evidence="2">LMG 1626</strain>
    </source>
</reference>
<name>A0A967B6W2_9PROT</name>
<gene>
    <name evidence="2" type="ORF">GOB87_05875</name>
</gene>
<proteinExistence type="predicted"/>
<dbReference type="Gene3D" id="3.40.50.2000">
    <property type="entry name" value="Glycogen Phosphorylase B"/>
    <property type="match status" value="2"/>
</dbReference>
<dbReference type="Pfam" id="PF00534">
    <property type="entry name" value="Glycos_transf_1"/>
    <property type="match status" value="1"/>
</dbReference>
<evidence type="ECO:0000259" key="1">
    <source>
        <dbReference type="Pfam" id="PF00534"/>
    </source>
</evidence>
<evidence type="ECO:0000313" key="2">
    <source>
        <dbReference type="EMBL" id="NHO53494.1"/>
    </source>
</evidence>
<sequence>MAGAAAGGAELFFERLCIAQAKAGVPVLPVIRRDEARLARLKAGGLTPRELRFGGQADLLTRPKLNAALRAFHPDVVVAWMNRAARFSPSGPWTLAGRLGGFYDLSYYKRCEHLVGNTHGLVAWMIRQGWPQDRAHYVPNFATDIRNVEPWRPPEIPPGVPFILALGRLHTNKAFDVLIRAMKRLPGVRLMIAGEGPEREMLETLVRTERVRDRVFMPGWADAARLVRACDVLVCPSRHEPLGNVVLEGFSGVRPVVAAASQGPRELIVHGRNGLLAAIDDDAALATEIARALGDHALARRLALAGRATYDRQFAPQPVLEAWLGFMRNVAPDPSVQPGV</sequence>
<dbReference type="Proteomes" id="UP000597459">
    <property type="component" value="Unassembled WGS sequence"/>
</dbReference>
<protein>
    <submittedName>
        <fullName evidence="2">Glycosyltransferase</fullName>
    </submittedName>
</protein>
<feature type="domain" description="Glycosyl transferase family 1" evidence="1">
    <location>
        <begin position="155"/>
        <end position="307"/>
    </location>
</feature>
<comment type="caution">
    <text evidence="2">The sequence shown here is derived from an EMBL/GenBank/DDBJ whole genome shotgun (WGS) entry which is preliminary data.</text>
</comment>
<dbReference type="PANTHER" id="PTHR12526">
    <property type="entry name" value="GLYCOSYLTRANSFERASE"/>
    <property type="match status" value="1"/>
</dbReference>
<dbReference type="GO" id="GO:0016757">
    <property type="term" value="F:glycosyltransferase activity"/>
    <property type="evidence" value="ECO:0007669"/>
    <property type="project" value="TreeGrafter"/>
</dbReference>
<organism evidence="2 3">
    <name type="scientific">Acetobacter estunensis</name>
    <dbReference type="NCBI Taxonomy" id="104097"/>
    <lineage>
        <taxon>Bacteria</taxon>
        <taxon>Pseudomonadati</taxon>
        <taxon>Pseudomonadota</taxon>
        <taxon>Alphaproteobacteria</taxon>
        <taxon>Acetobacterales</taxon>
        <taxon>Acetobacteraceae</taxon>
        <taxon>Acetobacter</taxon>
    </lineage>
</organism>
<dbReference type="PANTHER" id="PTHR12526:SF635">
    <property type="entry name" value="GLYCOSYL TRANSFERASE GROUP 1"/>
    <property type="match status" value="1"/>
</dbReference>